<feature type="domain" description="Serpin" evidence="3">
    <location>
        <begin position="1"/>
        <end position="195"/>
    </location>
</feature>
<evidence type="ECO:0000256" key="2">
    <source>
        <dbReference type="RuleBase" id="RU000411"/>
    </source>
</evidence>
<accession>A0A9R0YFH7</accession>
<dbReference type="InterPro" id="IPR000215">
    <property type="entry name" value="Serpin_fam"/>
</dbReference>
<organism evidence="4 5">
    <name type="scientific">Triticum turgidum subsp. durum</name>
    <name type="common">Durum wheat</name>
    <name type="synonym">Triticum durum</name>
    <dbReference type="NCBI Taxonomy" id="4567"/>
    <lineage>
        <taxon>Eukaryota</taxon>
        <taxon>Viridiplantae</taxon>
        <taxon>Streptophyta</taxon>
        <taxon>Embryophyta</taxon>
        <taxon>Tracheophyta</taxon>
        <taxon>Spermatophyta</taxon>
        <taxon>Magnoliopsida</taxon>
        <taxon>Liliopsida</taxon>
        <taxon>Poales</taxon>
        <taxon>Poaceae</taxon>
        <taxon>BOP clade</taxon>
        <taxon>Pooideae</taxon>
        <taxon>Triticodae</taxon>
        <taxon>Triticeae</taxon>
        <taxon>Triticinae</taxon>
        <taxon>Triticum</taxon>
    </lineage>
</organism>
<dbReference type="Pfam" id="PF00079">
    <property type="entry name" value="Serpin"/>
    <property type="match status" value="1"/>
</dbReference>
<dbReference type="Gramene" id="TRITD6Bv1G013800.1">
    <property type="protein sequence ID" value="TRITD6Bv1G013800.1"/>
    <property type="gene ID" value="TRITD6Bv1G013800"/>
</dbReference>
<dbReference type="Gene3D" id="3.30.497.10">
    <property type="entry name" value="Antithrombin, subunit I, domain 2"/>
    <property type="match status" value="1"/>
</dbReference>
<comment type="similarity">
    <text evidence="1 2">Belongs to the serpin family.</text>
</comment>
<dbReference type="Gene3D" id="2.30.39.10">
    <property type="entry name" value="Alpha-1-antitrypsin, domain 1"/>
    <property type="match status" value="1"/>
</dbReference>
<name>A0A9R0YFH7_TRITD</name>
<evidence type="ECO:0000313" key="4">
    <source>
        <dbReference type="EMBL" id="VAI53504.1"/>
    </source>
</evidence>
<dbReference type="InterPro" id="IPR042178">
    <property type="entry name" value="Serpin_sf_1"/>
</dbReference>
<dbReference type="PANTHER" id="PTHR11461:SF316">
    <property type="entry name" value="SERPIN DOMAIN-CONTAINING PROTEIN"/>
    <property type="match status" value="1"/>
</dbReference>
<dbReference type="InterPro" id="IPR042185">
    <property type="entry name" value="Serpin_sf_2"/>
</dbReference>
<dbReference type="PANTHER" id="PTHR11461">
    <property type="entry name" value="SERINE PROTEASE INHIBITOR, SERPIN"/>
    <property type="match status" value="1"/>
</dbReference>
<dbReference type="SUPFAM" id="SSF56574">
    <property type="entry name" value="Serpins"/>
    <property type="match status" value="1"/>
</dbReference>
<dbReference type="SMART" id="SM00093">
    <property type="entry name" value="SERPIN"/>
    <property type="match status" value="1"/>
</dbReference>
<evidence type="ECO:0000259" key="3">
    <source>
        <dbReference type="SMART" id="SM00093"/>
    </source>
</evidence>
<dbReference type="AlphaFoldDB" id="A0A9R0YFH7"/>
<dbReference type="InterPro" id="IPR036186">
    <property type="entry name" value="Serpin_sf"/>
</dbReference>
<protein>
    <recommendedName>
        <fullName evidence="3">Serpin domain-containing protein</fullName>
    </recommendedName>
</protein>
<dbReference type="Proteomes" id="UP000324705">
    <property type="component" value="Chromosome 6B"/>
</dbReference>
<reference evidence="4 5" key="1">
    <citation type="submission" date="2017-09" db="EMBL/GenBank/DDBJ databases">
        <authorList>
            <consortium name="International Durum Wheat Genome Sequencing Consortium (IDWGSC)"/>
            <person name="Milanesi L."/>
        </authorList>
    </citation>
    <scope>NUCLEOTIDE SEQUENCE [LARGE SCALE GENOMIC DNA]</scope>
    <source>
        <strain evidence="5">cv. Svevo</strain>
    </source>
</reference>
<proteinExistence type="inferred from homology"/>
<dbReference type="InterPro" id="IPR023796">
    <property type="entry name" value="Serpin_dom"/>
</dbReference>
<gene>
    <name evidence="4" type="ORF">TRITD_6Bv1G013800</name>
</gene>
<dbReference type="EMBL" id="LT934122">
    <property type="protein sequence ID" value="VAI53504.1"/>
    <property type="molecule type" value="Genomic_DNA"/>
</dbReference>
<dbReference type="GO" id="GO:0005615">
    <property type="term" value="C:extracellular space"/>
    <property type="evidence" value="ECO:0007669"/>
    <property type="project" value="InterPro"/>
</dbReference>
<evidence type="ECO:0000313" key="5">
    <source>
        <dbReference type="Proteomes" id="UP000324705"/>
    </source>
</evidence>
<sequence length="198" mass="22089">MRDPGTERVAGRQRIACHDGFKVLQLYYRTGLPGPASVIYSMCVFLPDDHDGLWRLTDKIASSPDFLREHLPTSTVRVGDFRLPKFKLTFSTKMINVLRDLGLNDVFNLEKSNLSGMMGEGAGRRPALYEVLHKAVIEVNEEGTKAAAITAGFGRELSTYQQPQRVDFVADHPFAFFVMEEVSGAILFAGHVLDPSRE</sequence>
<evidence type="ECO:0000256" key="1">
    <source>
        <dbReference type="ARBA" id="ARBA00009500"/>
    </source>
</evidence>
<dbReference type="OMA" id="IYGSAMP"/>
<keyword evidence="5" id="KW-1185">Reference proteome</keyword>
<dbReference type="GO" id="GO:0004867">
    <property type="term" value="F:serine-type endopeptidase inhibitor activity"/>
    <property type="evidence" value="ECO:0007669"/>
    <property type="project" value="InterPro"/>
</dbReference>